<proteinExistence type="predicted"/>
<accession>A0A2Z5FS80</accession>
<name>A0A2Z5FS80_9BACT</name>
<gene>
    <name evidence="1" type="ORF">ACPOL_0256</name>
</gene>
<dbReference type="AlphaFoldDB" id="A0A2Z5FS80"/>
<dbReference type="KEGG" id="abas:ACPOL_0256"/>
<organism evidence="1 2">
    <name type="scientific">Acidisarcina polymorpha</name>
    <dbReference type="NCBI Taxonomy" id="2211140"/>
    <lineage>
        <taxon>Bacteria</taxon>
        <taxon>Pseudomonadati</taxon>
        <taxon>Acidobacteriota</taxon>
        <taxon>Terriglobia</taxon>
        <taxon>Terriglobales</taxon>
        <taxon>Acidobacteriaceae</taxon>
        <taxon>Acidisarcina</taxon>
    </lineage>
</organism>
<protein>
    <submittedName>
        <fullName evidence="1">Uncharacterized protein</fullName>
    </submittedName>
</protein>
<evidence type="ECO:0000313" key="2">
    <source>
        <dbReference type="Proteomes" id="UP000253606"/>
    </source>
</evidence>
<sequence>MQFFVPTHVGVREIKVASYRRNRSAGEKSSINFVAAAIGTNSAGSRHGVPRF</sequence>
<dbReference type="EMBL" id="CP030840">
    <property type="protein sequence ID" value="AXC09641.1"/>
    <property type="molecule type" value="Genomic_DNA"/>
</dbReference>
<reference evidence="1 2" key="1">
    <citation type="journal article" date="2018" name="Front. Microbiol.">
        <title>Hydrolytic Capabilities as a Key to Environmental Success: Chitinolytic and Cellulolytic Acidobacteria From Acidic Sub-arctic Soils and Boreal Peatlands.</title>
        <authorList>
            <person name="Belova S.E."/>
            <person name="Ravin N.V."/>
            <person name="Pankratov T.A."/>
            <person name="Rakitin A.L."/>
            <person name="Ivanova A.A."/>
            <person name="Beletsky A.V."/>
            <person name="Mardanov A.V."/>
            <person name="Sinninghe Damste J.S."/>
            <person name="Dedysh S.N."/>
        </authorList>
    </citation>
    <scope>NUCLEOTIDE SEQUENCE [LARGE SCALE GENOMIC DNA]</scope>
    <source>
        <strain evidence="1 2">SBC82</strain>
    </source>
</reference>
<dbReference type="Proteomes" id="UP000253606">
    <property type="component" value="Chromosome"/>
</dbReference>
<keyword evidence="2" id="KW-1185">Reference proteome</keyword>
<evidence type="ECO:0000313" key="1">
    <source>
        <dbReference type="EMBL" id="AXC09641.1"/>
    </source>
</evidence>